<evidence type="ECO:0000313" key="1">
    <source>
        <dbReference type="EMBL" id="KAB1082619.1"/>
    </source>
</evidence>
<dbReference type="AlphaFoldDB" id="A0A6A1TLP3"/>
<reference evidence="1 2" key="1">
    <citation type="submission" date="2019-09" db="EMBL/GenBank/DDBJ databases">
        <title>Genome sequencing of Ng87 strain.</title>
        <authorList>
            <person name="Karasev E.S."/>
            <person name="Andronov E."/>
        </authorList>
    </citation>
    <scope>NUCLEOTIDE SEQUENCE [LARGE SCALE GENOMIC DNA]</scope>
    <source>
        <strain evidence="1 2">Ng87</strain>
    </source>
</reference>
<gene>
    <name evidence="1" type="ORF">F4V91_32260</name>
</gene>
<name>A0A6A1TLP3_NEOGA</name>
<dbReference type="EMBL" id="VZUL01000004">
    <property type="protein sequence ID" value="KAB1082619.1"/>
    <property type="molecule type" value="Genomic_DNA"/>
</dbReference>
<comment type="caution">
    <text evidence="1">The sequence shown here is derived from an EMBL/GenBank/DDBJ whole genome shotgun (WGS) entry which is preliminary data.</text>
</comment>
<dbReference type="RefSeq" id="WP_151047509.1">
    <property type="nucleotide sequence ID" value="NZ_VZUL01000004.1"/>
</dbReference>
<accession>A0A6A1TLP3</accession>
<dbReference type="Proteomes" id="UP000386575">
    <property type="component" value="Unassembled WGS sequence"/>
</dbReference>
<evidence type="ECO:0000313" key="2">
    <source>
        <dbReference type="Proteomes" id="UP000386575"/>
    </source>
</evidence>
<sequence length="140" mass="14561">MNQNVLLTIAASVGLVAGAGGTWFATSTSSKEVEVVSKEVIAAFIKADPSLCPVPEQAAVPRSTSTNLEIPSADEANTAFRKVKPSFPSATLAIGQCQTNTMGPGVSCAVDITWKPGRDAQSGVVGFAKTPTGWQAMHYY</sequence>
<proteinExistence type="predicted"/>
<protein>
    <submittedName>
        <fullName evidence="1">Uncharacterized protein</fullName>
    </submittedName>
</protein>
<organism evidence="1 2">
    <name type="scientific">Neorhizobium galegae</name>
    <name type="common">Rhizobium galegae</name>
    <dbReference type="NCBI Taxonomy" id="399"/>
    <lineage>
        <taxon>Bacteria</taxon>
        <taxon>Pseudomonadati</taxon>
        <taxon>Pseudomonadota</taxon>
        <taxon>Alphaproteobacteria</taxon>
        <taxon>Hyphomicrobiales</taxon>
        <taxon>Rhizobiaceae</taxon>
        <taxon>Rhizobium/Agrobacterium group</taxon>
        <taxon>Neorhizobium</taxon>
    </lineage>
</organism>